<dbReference type="RefSeq" id="WP_147236913.1">
    <property type="nucleotide sequence ID" value="NZ_VOQS01000005.1"/>
</dbReference>
<sequence>MPRKERTTFIVTLPLVTSPDDVSRLRARLECARRMFNVMLQDGLRIVEAVRADGRWAAALKLPKGAARNDAFKEVREAHGFTEFAFHSLAVAHKNAAGFADRIGSHETQTIATRVFKALEQYLFGKRGRPRFKGARRPLHSLEGKNNKGMLRWIAKTSSLQVESGWTIKVRMPDLRKDEWLAAALQFKTKYCRVV</sequence>
<accession>A0A5C6V253</accession>
<dbReference type="EMBL" id="VOQS01000005">
    <property type="protein sequence ID" value="TXC79094.1"/>
    <property type="molecule type" value="Genomic_DNA"/>
</dbReference>
<gene>
    <name evidence="1" type="ORF">FRZ40_32225</name>
</gene>
<dbReference type="AlphaFoldDB" id="A0A5C6V253"/>
<organism evidence="1 2">
    <name type="scientific">Paraburkholderia azotifigens</name>
    <dbReference type="NCBI Taxonomy" id="2057004"/>
    <lineage>
        <taxon>Bacteria</taxon>
        <taxon>Pseudomonadati</taxon>
        <taxon>Pseudomonadota</taxon>
        <taxon>Betaproteobacteria</taxon>
        <taxon>Burkholderiales</taxon>
        <taxon>Burkholderiaceae</taxon>
        <taxon>Paraburkholderia</taxon>
    </lineage>
</organism>
<dbReference type="Proteomes" id="UP000321776">
    <property type="component" value="Unassembled WGS sequence"/>
</dbReference>
<evidence type="ECO:0000313" key="1">
    <source>
        <dbReference type="EMBL" id="TXC79094.1"/>
    </source>
</evidence>
<reference evidence="1 2" key="1">
    <citation type="journal article" date="2018" name="Int. J. Syst. Evol. Microbiol.">
        <title>Paraburkholderia azotifigens sp. nov., a nitrogen-fixing bacterium isolated from paddy soil.</title>
        <authorList>
            <person name="Choi G.M."/>
            <person name="Im W.T."/>
        </authorList>
    </citation>
    <scope>NUCLEOTIDE SEQUENCE [LARGE SCALE GENOMIC DNA]</scope>
    <source>
        <strain evidence="1 2">NF 2-5-3</strain>
    </source>
</reference>
<comment type="caution">
    <text evidence="1">The sequence shown here is derived from an EMBL/GenBank/DDBJ whole genome shotgun (WGS) entry which is preliminary data.</text>
</comment>
<name>A0A5C6V253_9BURK</name>
<evidence type="ECO:0000313" key="2">
    <source>
        <dbReference type="Proteomes" id="UP000321776"/>
    </source>
</evidence>
<protein>
    <submittedName>
        <fullName evidence="1">Uncharacterized protein</fullName>
    </submittedName>
</protein>
<proteinExistence type="predicted"/>